<accession>A0ABV9QK62</accession>
<dbReference type="SUPFAM" id="SSF48498">
    <property type="entry name" value="Tetracyclin repressor-like, C-terminal domain"/>
    <property type="match status" value="1"/>
</dbReference>
<evidence type="ECO:0000256" key="2">
    <source>
        <dbReference type="PROSITE-ProRule" id="PRU00335"/>
    </source>
</evidence>
<feature type="DNA-binding region" description="H-T-H motif" evidence="2">
    <location>
        <begin position="34"/>
        <end position="53"/>
    </location>
</feature>
<dbReference type="InterPro" id="IPR036271">
    <property type="entry name" value="Tet_transcr_reg_TetR-rel_C_sf"/>
</dbReference>
<dbReference type="PROSITE" id="PS50977">
    <property type="entry name" value="HTH_TETR_2"/>
    <property type="match status" value="1"/>
</dbReference>
<reference evidence="5" key="1">
    <citation type="journal article" date="2019" name="Int. J. Syst. Evol. Microbiol.">
        <title>The Global Catalogue of Microorganisms (GCM) 10K type strain sequencing project: providing services to taxonomists for standard genome sequencing and annotation.</title>
        <authorList>
            <consortium name="The Broad Institute Genomics Platform"/>
            <consortium name="The Broad Institute Genome Sequencing Center for Infectious Disease"/>
            <person name="Wu L."/>
            <person name="Ma J."/>
        </authorList>
    </citation>
    <scope>NUCLEOTIDE SEQUENCE [LARGE SCALE GENOMIC DNA]</scope>
    <source>
        <strain evidence="5">CCUG 46385</strain>
    </source>
</reference>
<comment type="caution">
    <text evidence="4">The sequence shown here is derived from an EMBL/GenBank/DDBJ whole genome shotgun (WGS) entry which is preliminary data.</text>
</comment>
<dbReference type="Gene3D" id="1.10.357.10">
    <property type="entry name" value="Tetracycline Repressor, domain 2"/>
    <property type="match status" value="1"/>
</dbReference>
<keyword evidence="1 2" id="KW-0238">DNA-binding</keyword>
<evidence type="ECO:0000256" key="1">
    <source>
        <dbReference type="ARBA" id="ARBA00023125"/>
    </source>
</evidence>
<protein>
    <submittedName>
        <fullName evidence="4">TetR/AcrR family transcriptional regulator</fullName>
    </submittedName>
</protein>
<name>A0ABV9QK62_9FIRM</name>
<dbReference type="InterPro" id="IPR009057">
    <property type="entry name" value="Homeodomain-like_sf"/>
</dbReference>
<dbReference type="SUPFAM" id="SSF46689">
    <property type="entry name" value="Homeodomain-like"/>
    <property type="match status" value="1"/>
</dbReference>
<dbReference type="EMBL" id="JBHSHL010000014">
    <property type="protein sequence ID" value="MFC4804309.1"/>
    <property type="molecule type" value="Genomic_DNA"/>
</dbReference>
<gene>
    <name evidence="4" type="ORF">ACFO4R_04365</name>
</gene>
<evidence type="ECO:0000259" key="3">
    <source>
        <dbReference type="PROSITE" id="PS50977"/>
    </source>
</evidence>
<proteinExistence type="predicted"/>
<dbReference type="PANTHER" id="PTHR43479">
    <property type="entry name" value="ACREF/ENVCD OPERON REPRESSOR-RELATED"/>
    <property type="match status" value="1"/>
</dbReference>
<dbReference type="PRINTS" id="PR00455">
    <property type="entry name" value="HTHTETR"/>
</dbReference>
<sequence length="199" mass="23508">MNESHKQYHHGNLRTSLIEKGIELVSEYGVRSFSLRKLAFACNVSHAAPYNHFKNKEELLHSMQLHITEQFYDSLQRSVEGCKESYDILEKAGIAYSSFFIEHPAYFDFLYSRSDIKIDLSLLAKDEENYKPYVFYKNAVLLFLEEVNCPKQRRNDVLITLWSFIHGLTSLATMKHVQYDENWEKKIVDFMKVFRLSFL</sequence>
<evidence type="ECO:0000313" key="4">
    <source>
        <dbReference type="EMBL" id="MFC4804309.1"/>
    </source>
</evidence>
<dbReference type="Proteomes" id="UP001595916">
    <property type="component" value="Unassembled WGS sequence"/>
</dbReference>
<dbReference type="PANTHER" id="PTHR43479:SF20">
    <property type="entry name" value="HTH TETR-TYPE DOMAIN-CONTAINING PROTEIN"/>
    <property type="match status" value="1"/>
</dbReference>
<organism evidence="4 5">
    <name type="scientific">Filifactor villosus</name>
    <dbReference type="NCBI Taxonomy" id="29374"/>
    <lineage>
        <taxon>Bacteria</taxon>
        <taxon>Bacillati</taxon>
        <taxon>Bacillota</taxon>
        <taxon>Clostridia</taxon>
        <taxon>Peptostreptococcales</taxon>
        <taxon>Filifactoraceae</taxon>
        <taxon>Filifactor</taxon>
    </lineage>
</organism>
<evidence type="ECO:0000313" key="5">
    <source>
        <dbReference type="Proteomes" id="UP001595916"/>
    </source>
</evidence>
<dbReference type="InterPro" id="IPR001647">
    <property type="entry name" value="HTH_TetR"/>
</dbReference>
<feature type="domain" description="HTH tetR-type" evidence="3">
    <location>
        <begin position="11"/>
        <end position="71"/>
    </location>
</feature>
<dbReference type="RefSeq" id="WP_379787815.1">
    <property type="nucleotide sequence ID" value="NZ_JBHSHL010000014.1"/>
</dbReference>
<keyword evidence="5" id="KW-1185">Reference proteome</keyword>
<dbReference type="InterPro" id="IPR050624">
    <property type="entry name" value="HTH-type_Tx_Regulator"/>
</dbReference>
<dbReference type="Pfam" id="PF00440">
    <property type="entry name" value="TetR_N"/>
    <property type="match status" value="1"/>
</dbReference>